<sequence>MHLTAGLCLVGLIACGAMATFPGAGTKKSWIDTSLCLPDESPDVCQMKKSNCSGVNKAFIGPGGPVGAVIKCANTSGIAPKPEFFMNIGLAFMKGTPEKLSDTISPNPKESSAIRMCVLNNTGLLTPNMATDRDAIAAKLNASLKTPAFSEAAMEAVYSCPEPNDFHITDFMNCIKFACMNDDAVNPFMSSGKSGPFTGGAPVGALRGGTSWGPPARGPFWGPPLSGQSWNPVAVEPSWGHLAGEPSWGTPMGKPVWSPPSEPSWNPPMGGASWYPYAEGPLYSGPAAWGPYAGGPPTQGPSWGLATRSPIA</sequence>
<keyword evidence="3" id="KW-1185">Reference proteome</keyword>
<proteinExistence type="predicted"/>
<dbReference type="AlphaFoldDB" id="A0AAN9A4Q5"/>
<feature type="chain" id="PRO_5042837441" description="Secreted protein" evidence="1">
    <location>
        <begin position="20"/>
        <end position="312"/>
    </location>
</feature>
<gene>
    <name evidence="2" type="ORF">SK128_011575</name>
</gene>
<reference evidence="2 3" key="1">
    <citation type="submission" date="2023-11" db="EMBL/GenBank/DDBJ databases">
        <title>Halocaridina rubra genome assembly.</title>
        <authorList>
            <person name="Smith C."/>
        </authorList>
    </citation>
    <scope>NUCLEOTIDE SEQUENCE [LARGE SCALE GENOMIC DNA]</scope>
    <source>
        <strain evidence="2">EP-1</strain>
        <tissue evidence="2">Whole</tissue>
    </source>
</reference>
<dbReference type="Proteomes" id="UP001381693">
    <property type="component" value="Unassembled WGS sequence"/>
</dbReference>
<feature type="signal peptide" evidence="1">
    <location>
        <begin position="1"/>
        <end position="19"/>
    </location>
</feature>
<comment type="caution">
    <text evidence="2">The sequence shown here is derived from an EMBL/GenBank/DDBJ whole genome shotgun (WGS) entry which is preliminary data.</text>
</comment>
<evidence type="ECO:0000256" key="1">
    <source>
        <dbReference type="SAM" id="SignalP"/>
    </source>
</evidence>
<evidence type="ECO:0000313" key="2">
    <source>
        <dbReference type="EMBL" id="KAK7072325.1"/>
    </source>
</evidence>
<keyword evidence="1" id="KW-0732">Signal</keyword>
<organism evidence="2 3">
    <name type="scientific">Halocaridina rubra</name>
    <name type="common">Hawaiian red shrimp</name>
    <dbReference type="NCBI Taxonomy" id="373956"/>
    <lineage>
        <taxon>Eukaryota</taxon>
        <taxon>Metazoa</taxon>
        <taxon>Ecdysozoa</taxon>
        <taxon>Arthropoda</taxon>
        <taxon>Crustacea</taxon>
        <taxon>Multicrustacea</taxon>
        <taxon>Malacostraca</taxon>
        <taxon>Eumalacostraca</taxon>
        <taxon>Eucarida</taxon>
        <taxon>Decapoda</taxon>
        <taxon>Pleocyemata</taxon>
        <taxon>Caridea</taxon>
        <taxon>Atyoidea</taxon>
        <taxon>Atyidae</taxon>
        <taxon>Halocaridina</taxon>
    </lineage>
</organism>
<protein>
    <recommendedName>
        <fullName evidence="4">Secreted protein</fullName>
    </recommendedName>
</protein>
<evidence type="ECO:0008006" key="4">
    <source>
        <dbReference type="Google" id="ProtNLM"/>
    </source>
</evidence>
<accession>A0AAN9A4Q5</accession>
<name>A0AAN9A4Q5_HALRR</name>
<dbReference type="EMBL" id="JAXCGZ010013543">
    <property type="protein sequence ID" value="KAK7072325.1"/>
    <property type="molecule type" value="Genomic_DNA"/>
</dbReference>
<evidence type="ECO:0000313" key="3">
    <source>
        <dbReference type="Proteomes" id="UP001381693"/>
    </source>
</evidence>